<dbReference type="STRING" id="29524.SAMN02745171_00383"/>
<reference evidence="2" key="1">
    <citation type="submission" date="2017-02" db="EMBL/GenBank/DDBJ databases">
        <authorList>
            <person name="Varghese N."/>
            <person name="Submissions S."/>
        </authorList>
    </citation>
    <scope>NUCLEOTIDE SEQUENCE [LARGE SCALE GENOMIC DNA]</scope>
    <source>
        <strain evidence="2">ATCC 51356</strain>
    </source>
</reference>
<evidence type="ECO:0008006" key="3">
    <source>
        <dbReference type="Google" id="ProtNLM"/>
    </source>
</evidence>
<keyword evidence="2" id="KW-1185">Reference proteome</keyword>
<name>A0A1T4LE01_9PORP</name>
<sequence>MDDITLSSSSSLSEEEREILLQLRKRIRSRMDGVMASSMREKGVNYPYNFGLSIPQIRELSQGLPTTLSFAEYLLATRSRELNILGLILYPIKKLTAERAISLRQQLSTQELRDIYAHHFLSYLEADSPVWATVWEEGTAREEVIAALTRKLLLQLPLDSVFTHRVLEKVLVNAQQQKKITPIEISFLERLALHPDFTDLFRACLSEWQTCSNEVLRELSSYIRDAIELSSNSNGTE</sequence>
<evidence type="ECO:0000313" key="1">
    <source>
        <dbReference type="EMBL" id="SJZ52893.1"/>
    </source>
</evidence>
<dbReference type="Proteomes" id="UP000190121">
    <property type="component" value="Unassembled WGS sequence"/>
</dbReference>
<gene>
    <name evidence="1" type="ORF">SAMN02745171_00383</name>
</gene>
<protein>
    <recommendedName>
        <fullName evidence="3">DNA alkylation repair enzyme</fullName>
    </recommendedName>
</protein>
<organism evidence="1 2">
    <name type="scientific">Porphyromonas circumdentaria</name>
    <dbReference type="NCBI Taxonomy" id="29524"/>
    <lineage>
        <taxon>Bacteria</taxon>
        <taxon>Pseudomonadati</taxon>
        <taxon>Bacteroidota</taxon>
        <taxon>Bacteroidia</taxon>
        <taxon>Bacteroidales</taxon>
        <taxon>Porphyromonadaceae</taxon>
        <taxon>Porphyromonas</taxon>
    </lineage>
</organism>
<dbReference type="SUPFAM" id="SSF48371">
    <property type="entry name" value="ARM repeat"/>
    <property type="match status" value="1"/>
</dbReference>
<dbReference type="AlphaFoldDB" id="A0A1T4LE01"/>
<evidence type="ECO:0000313" key="2">
    <source>
        <dbReference type="Proteomes" id="UP000190121"/>
    </source>
</evidence>
<accession>A0A1T4LE01</accession>
<dbReference type="InterPro" id="IPR016024">
    <property type="entry name" value="ARM-type_fold"/>
</dbReference>
<proteinExistence type="predicted"/>
<dbReference type="RefSeq" id="WP_078736338.1">
    <property type="nucleotide sequence ID" value="NZ_FUXE01000003.1"/>
</dbReference>
<dbReference type="EMBL" id="FUXE01000003">
    <property type="protein sequence ID" value="SJZ52893.1"/>
    <property type="molecule type" value="Genomic_DNA"/>
</dbReference>
<dbReference type="OrthoDB" id="9812747at2"/>